<dbReference type="Ensembl" id="ENSORLT00020020944.1">
    <property type="protein sequence ID" value="ENSORLP00020013487.1"/>
    <property type="gene ID" value="ENSORLG00020014444.1"/>
</dbReference>
<reference evidence="1 2" key="2">
    <citation type="submission" date="2017-04" db="EMBL/GenBank/DDBJ databases">
        <title>CpG methylation of centromeres and impact of large insertions on vertebrate speciation.</title>
        <authorList>
            <person name="Ichikawa K."/>
            <person name="Yoshimura J."/>
            <person name="Morishita S."/>
        </authorList>
    </citation>
    <scope>NUCLEOTIDE SEQUENCE</scope>
    <source>
        <strain evidence="1 2">HNI</strain>
    </source>
</reference>
<sequence length="91" mass="10642">MKWNKRILKSSRKTVCHLNLCVSDSCEGSFYICPNEDKRNGIKKRKAHKTRHKESWNMRHEAQPRSCVFNSATCEDRKGTENSTYKRGCCC</sequence>
<name>A0A3P9KYP7_ORYLA</name>
<proteinExistence type="predicted"/>
<dbReference type="AlphaFoldDB" id="A0A3P9KYP7"/>
<evidence type="ECO:0000313" key="2">
    <source>
        <dbReference type="Proteomes" id="UP000265180"/>
    </source>
</evidence>
<reference evidence="1" key="3">
    <citation type="submission" date="2025-08" db="UniProtKB">
        <authorList>
            <consortium name="Ensembl"/>
        </authorList>
    </citation>
    <scope>IDENTIFICATION</scope>
    <source>
        <strain evidence="1">HNI</strain>
    </source>
</reference>
<protein>
    <submittedName>
        <fullName evidence="1">Uncharacterized protein</fullName>
    </submittedName>
</protein>
<accession>A0A3P9KYP7</accession>
<reference key="1">
    <citation type="journal article" date="2007" name="Nature">
        <title>The medaka draft genome and insights into vertebrate genome evolution.</title>
        <authorList>
            <person name="Kasahara M."/>
            <person name="Naruse K."/>
            <person name="Sasaki S."/>
            <person name="Nakatani Y."/>
            <person name="Qu W."/>
            <person name="Ahsan B."/>
            <person name="Yamada T."/>
            <person name="Nagayasu Y."/>
            <person name="Doi K."/>
            <person name="Kasai Y."/>
            <person name="Jindo T."/>
            <person name="Kobayashi D."/>
            <person name="Shimada A."/>
            <person name="Toyoda A."/>
            <person name="Kuroki Y."/>
            <person name="Fujiyama A."/>
            <person name="Sasaki T."/>
            <person name="Shimizu A."/>
            <person name="Asakawa S."/>
            <person name="Shimizu N."/>
            <person name="Hashimoto S."/>
            <person name="Yang J."/>
            <person name="Lee Y."/>
            <person name="Matsushima K."/>
            <person name="Sugano S."/>
            <person name="Sakaizumi M."/>
            <person name="Narita T."/>
            <person name="Ohishi K."/>
            <person name="Haga S."/>
            <person name="Ohta F."/>
            <person name="Nomoto H."/>
            <person name="Nogata K."/>
            <person name="Morishita T."/>
            <person name="Endo T."/>
            <person name="Shin-I T."/>
            <person name="Takeda H."/>
            <person name="Morishita S."/>
            <person name="Kohara Y."/>
        </authorList>
    </citation>
    <scope>NUCLEOTIDE SEQUENCE [LARGE SCALE GENOMIC DNA]</scope>
    <source>
        <strain>Hd-rR</strain>
    </source>
</reference>
<dbReference type="Proteomes" id="UP000265180">
    <property type="component" value="Chromosome 5"/>
</dbReference>
<evidence type="ECO:0000313" key="1">
    <source>
        <dbReference type="Ensembl" id="ENSORLP00020013487.1"/>
    </source>
</evidence>
<organism evidence="1 2">
    <name type="scientific">Oryzias latipes</name>
    <name type="common">Japanese rice fish</name>
    <name type="synonym">Japanese killifish</name>
    <dbReference type="NCBI Taxonomy" id="8090"/>
    <lineage>
        <taxon>Eukaryota</taxon>
        <taxon>Metazoa</taxon>
        <taxon>Chordata</taxon>
        <taxon>Craniata</taxon>
        <taxon>Vertebrata</taxon>
        <taxon>Euteleostomi</taxon>
        <taxon>Actinopterygii</taxon>
        <taxon>Neopterygii</taxon>
        <taxon>Teleostei</taxon>
        <taxon>Neoteleostei</taxon>
        <taxon>Acanthomorphata</taxon>
        <taxon>Ovalentaria</taxon>
        <taxon>Atherinomorphae</taxon>
        <taxon>Beloniformes</taxon>
        <taxon>Adrianichthyidae</taxon>
        <taxon>Oryziinae</taxon>
        <taxon>Oryzias</taxon>
    </lineage>
</organism>
<reference evidence="1" key="4">
    <citation type="submission" date="2025-09" db="UniProtKB">
        <authorList>
            <consortium name="Ensembl"/>
        </authorList>
    </citation>
    <scope>IDENTIFICATION</scope>
    <source>
        <strain evidence="1">HNI</strain>
    </source>
</reference>